<dbReference type="InterPro" id="IPR051919">
    <property type="entry name" value="W-dependent_AOR"/>
</dbReference>
<dbReference type="Pfam" id="PF02730">
    <property type="entry name" value="AFOR_N"/>
    <property type="match status" value="1"/>
</dbReference>
<gene>
    <name evidence="2" type="ORF">S03H2_54720</name>
</gene>
<evidence type="ECO:0000259" key="1">
    <source>
        <dbReference type="SMART" id="SM00790"/>
    </source>
</evidence>
<organism evidence="2">
    <name type="scientific">marine sediment metagenome</name>
    <dbReference type="NCBI Taxonomy" id="412755"/>
    <lineage>
        <taxon>unclassified sequences</taxon>
        <taxon>metagenomes</taxon>
        <taxon>ecological metagenomes</taxon>
    </lineage>
</organism>
<feature type="non-terminal residue" evidence="2">
    <location>
        <position position="171"/>
    </location>
</feature>
<reference evidence="2" key="1">
    <citation type="journal article" date="2014" name="Front. Microbiol.">
        <title>High frequency of phylogenetically diverse reductive dehalogenase-homologous genes in deep subseafloor sedimentary metagenomes.</title>
        <authorList>
            <person name="Kawai M."/>
            <person name="Futagami T."/>
            <person name="Toyoda A."/>
            <person name="Takaki Y."/>
            <person name="Nishi S."/>
            <person name="Hori S."/>
            <person name="Arai W."/>
            <person name="Tsubouchi T."/>
            <person name="Morono Y."/>
            <person name="Uchiyama I."/>
            <person name="Ito T."/>
            <person name="Fujiyama A."/>
            <person name="Inagaki F."/>
            <person name="Takami H."/>
        </authorList>
    </citation>
    <scope>NUCLEOTIDE SEQUENCE</scope>
    <source>
        <strain evidence="2">Expedition CK06-06</strain>
    </source>
</reference>
<proteinExistence type="predicted"/>
<dbReference type="GO" id="GO:0051536">
    <property type="term" value="F:iron-sulfur cluster binding"/>
    <property type="evidence" value="ECO:0007669"/>
    <property type="project" value="InterPro"/>
</dbReference>
<accession>X1HFF2</accession>
<dbReference type="EMBL" id="BARU01034901">
    <property type="protein sequence ID" value="GAH68936.1"/>
    <property type="molecule type" value="Genomic_DNA"/>
</dbReference>
<sequence length="171" mass="18580">MEVNLMGYAGKQLRLKLDKKKAKIEDLNCDILRDFIGGTGYAVKLLYDEQKPGVDALGSENKLIISSGPLTMSKIPGGGSVFLCFKSPLTGGWGECRSGGDFGPNMRRAGFDHIIIEGKAEEPIYVVIQDDKVDFRPAKHLLGKTVSEKHRIIEKELPTGRFSIGCIGPGG</sequence>
<dbReference type="SUPFAM" id="SSF56228">
    <property type="entry name" value="Aldehyde ferredoxin oxidoreductase, N-terminal domain"/>
    <property type="match status" value="1"/>
</dbReference>
<dbReference type="Gene3D" id="3.60.9.10">
    <property type="entry name" value="Aldehyde ferredoxin oxidoreductase, N-terminal domain"/>
    <property type="match status" value="1"/>
</dbReference>
<evidence type="ECO:0000313" key="2">
    <source>
        <dbReference type="EMBL" id="GAH68936.1"/>
    </source>
</evidence>
<dbReference type="PANTHER" id="PTHR30038">
    <property type="entry name" value="ALDEHYDE FERREDOXIN OXIDOREDUCTASE"/>
    <property type="match status" value="1"/>
</dbReference>
<dbReference type="GO" id="GO:0016625">
    <property type="term" value="F:oxidoreductase activity, acting on the aldehyde or oxo group of donors, iron-sulfur protein as acceptor"/>
    <property type="evidence" value="ECO:0007669"/>
    <property type="project" value="InterPro"/>
</dbReference>
<dbReference type="InterPro" id="IPR036503">
    <property type="entry name" value="Ald_Fedxn_OxRdtase_N_sf"/>
</dbReference>
<dbReference type="PANTHER" id="PTHR30038:SF0">
    <property type="entry name" value="TUNGSTEN-CONTAINING ALDEHYDE FERREDOXIN OXIDOREDUCTASE"/>
    <property type="match status" value="1"/>
</dbReference>
<dbReference type="InterPro" id="IPR013983">
    <property type="entry name" value="Ald_Fedxn_OxRdtase_N"/>
</dbReference>
<comment type="caution">
    <text evidence="2">The sequence shown here is derived from an EMBL/GenBank/DDBJ whole genome shotgun (WGS) entry which is preliminary data.</text>
</comment>
<name>X1HFF2_9ZZZZ</name>
<feature type="domain" description="Aldehyde ferredoxin oxidoreductase N-terminal" evidence="1">
    <location>
        <begin position="8"/>
        <end position="171"/>
    </location>
</feature>
<dbReference type="SMART" id="SM00790">
    <property type="entry name" value="AFOR_N"/>
    <property type="match status" value="1"/>
</dbReference>
<protein>
    <recommendedName>
        <fullName evidence="1">Aldehyde ferredoxin oxidoreductase N-terminal domain-containing protein</fullName>
    </recommendedName>
</protein>
<dbReference type="AlphaFoldDB" id="X1HFF2"/>